<keyword evidence="5" id="KW-0732">Signal</keyword>
<evidence type="ECO:0000256" key="2">
    <source>
        <dbReference type="ARBA" id="ARBA00022475"/>
    </source>
</evidence>
<feature type="domain" description="FMN-binding" evidence="6">
    <location>
        <begin position="93"/>
        <end position="187"/>
    </location>
</feature>
<feature type="transmembrane region" description="Helical" evidence="4">
    <location>
        <begin position="492"/>
        <end position="514"/>
    </location>
</feature>
<dbReference type="SUPFAM" id="SSF54862">
    <property type="entry name" value="4Fe-4S ferredoxins"/>
    <property type="match status" value="1"/>
</dbReference>
<reference evidence="7" key="1">
    <citation type="submission" date="2022-01" db="EMBL/GenBank/DDBJ databases">
        <authorList>
            <person name="Jo J.-H."/>
            <person name="Im W.-T."/>
        </authorList>
    </citation>
    <scope>NUCLEOTIDE SEQUENCE</scope>
    <source>
        <strain evidence="7">XY25</strain>
    </source>
</reference>
<evidence type="ECO:0000256" key="4">
    <source>
        <dbReference type="SAM" id="Phobius"/>
    </source>
</evidence>
<keyword evidence="2" id="KW-1003">Cell membrane</keyword>
<evidence type="ECO:0000256" key="1">
    <source>
        <dbReference type="ARBA" id="ARBA00004236"/>
    </source>
</evidence>
<dbReference type="RefSeq" id="WP_275707900.1">
    <property type="nucleotide sequence ID" value="NZ_JAKLTN010000001.1"/>
</dbReference>
<dbReference type="InterPro" id="IPR052378">
    <property type="entry name" value="NosR_regulator"/>
</dbReference>
<dbReference type="InterPro" id="IPR011399">
    <property type="entry name" value="NosR"/>
</dbReference>
<keyword evidence="8" id="KW-1185">Reference proteome</keyword>
<evidence type="ECO:0000259" key="6">
    <source>
        <dbReference type="SMART" id="SM00900"/>
    </source>
</evidence>
<feature type="transmembrane region" description="Helical" evidence="4">
    <location>
        <begin position="408"/>
        <end position="424"/>
    </location>
</feature>
<feature type="transmembrane region" description="Helical" evidence="4">
    <location>
        <begin position="587"/>
        <end position="608"/>
    </location>
</feature>
<gene>
    <name evidence="7" type="ORF">LZ012_04370</name>
</gene>
<comment type="subcellular location">
    <subcellularLocation>
        <location evidence="1">Cell membrane</location>
    </subcellularLocation>
</comment>
<proteinExistence type="predicted"/>
<feature type="transmembrane region" description="Helical" evidence="4">
    <location>
        <begin position="549"/>
        <end position="567"/>
    </location>
</feature>
<dbReference type="SMART" id="SM00900">
    <property type="entry name" value="FMN_bind"/>
    <property type="match status" value="1"/>
</dbReference>
<feature type="signal peptide" evidence="5">
    <location>
        <begin position="1"/>
        <end position="23"/>
    </location>
</feature>
<keyword evidence="4" id="KW-0812">Transmembrane</keyword>
<dbReference type="Pfam" id="PF12801">
    <property type="entry name" value="Fer4_5"/>
    <property type="match status" value="2"/>
</dbReference>
<dbReference type="Proteomes" id="UP001165384">
    <property type="component" value="Unassembled WGS sequence"/>
</dbReference>
<dbReference type="PANTHER" id="PTHR30224:SF4">
    <property type="entry name" value="ELECTRON TRANSPORT PROTEIN YCCM-RELATED"/>
    <property type="match status" value="1"/>
</dbReference>
<name>A0ABS9JZ93_9RHOO</name>
<protein>
    <submittedName>
        <fullName evidence="7">4Fe-4S binding protein</fullName>
    </submittedName>
</protein>
<accession>A0ABS9JZ93</accession>
<comment type="caution">
    <text evidence="7">The sequence shown here is derived from an EMBL/GenBank/DDBJ whole genome shotgun (WGS) entry which is preliminary data.</text>
</comment>
<dbReference type="PANTHER" id="PTHR30224">
    <property type="entry name" value="ELECTRON TRANSPORT PROTEIN"/>
    <property type="match status" value="1"/>
</dbReference>
<dbReference type="InterPro" id="IPR007329">
    <property type="entry name" value="FMN-bd"/>
</dbReference>
<feature type="chain" id="PRO_5047017514" evidence="5">
    <location>
        <begin position="24"/>
        <end position="715"/>
    </location>
</feature>
<feature type="transmembrane region" description="Helical" evidence="4">
    <location>
        <begin position="445"/>
        <end position="472"/>
    </location>
</feature>
<keyword evidence="3 4" id="KW-0472">Membrane</keyword>
<evidence type="ECO:0000313" key="8">
    <source>
        <dbReference type="Proteomes" id="UP001165384"/>
    </source>
</evidence>
<evidence type="ECO:0000256" key="5">
    <source>
        <dbReference type="SAM" id="SignalP"/>
    </source>
</evidence>
<organism evidence="7 8">
    <name type="scientific">Dechloromonas hankyongensis</name>
    <dbReference type="NCBI Taxonomy" id="2908002"/>
    <lineage>
        <taxon>Bacteria</taxon>
        <taxon>Pseudomonadati</taxon>
        <taxon>Pseudomonadota</taxon>
        <taxon>Betaproteobacteria</taxon>
        <taxon>Rhodocyclales</taxon>
        <taxon>Azonexaceae</taxon>
        <taxon>Dechloromonas</taxon>
    </lineage>
</organism>
<evidence type="ECO:0000256" key="3">
    <source>
        <dbReference type="ARBA" id="ARBA00023136"/>
    </source>
</evidence>
<dbReference type="EMBL" id="JAKLTN010000001">
    <property type="protein sequence ID" value="MCG2576226.1"/>
    <property type="molecule type" value="Genomic_DNA"/>
</dbReference>
<keyword evidence="4" id="KW-1133">Transmembrane helix</keyword>
<evidence type="ECO:0000313" key="7">
    <source>
        <dbReference type="EMBL" id="MCG2576226.1"/>
    </source>
</evidence>
<sequence length="715" mass="79692">MKLPRFLACLVLLLLCWSAASYASSYDAPLPPQLHSDPDLCAYAPCRDVMPGADSFSPRKGRPSYVEAYRGSGEQRQLVGYVFLSTDIVDIPAYSGKPVVTLIGMYPQGVISGVRILKHSEPILLVGIPESELTKFIAQYVGQFAGGKVEIGKSTAGDDRIGLNAISGATVTVIAENQVVMRSAYAIAKQVGIVKVVPKPAARFTAQTASLDWKALVAEGSVQHLVVQPDQLGMPGSGQPYMDLYFGYLNAPVVGRSILGEAGWKRLMSELKPGEHAIFIVANGTASFKGSGFVRGGIYDRIQVAQDLDTHTFRDTDYLNLYGIAAAGAPAYKESGIFIVRGGNFSAAYPWQLIFMANKVDKESGAKTFANFDQEYWLPDRYLEGGRPLVVRPDPTWVRVWKGKQLDIALFVLLLAATAGLYAMRDKLVRRATRKDKRWVSIPKYLIWSISIVFVGFYGLAQPSITHVMTWLHSLVYQWRWELFLSDPLIFIFWWFIAAVLFIWGRGLFCGWLCPYGSLSELSFKIAGRLGLKRFQFHLPMAWHNRLRWLKYGIFALLIGVSFYDIGLAEQMAEVEPFKSTFLVGGVWHRAWPFVAYWALLFVGGLFVERPFCKYLCPLGAGLAIPTTFRFIQLKRKAECTTCHACQKGCGSLAIADDGKIDQRECLLCLECQILYYDDHTCPPLSQERRRRTKAGIELTPIGDDGYYIPIKAVS</sequence>
<dbReference type="PIRSF" id="PIRSF036354">
    <property type="entry name" value="NosR"/>
    <property type="match status" value="1"/>
</dbReference>
<dbReference type="InterPro" id="IPR017896">
    <property type="entry name" value="4Fe4S_Fe-S-bd"/>
</dbReference>